<reference evidence="5" key="1">
    <citation type="journal article" date="2023" name="Plants (Basel)">
        <title>Genomic Analysis of Leptolyngbya boryana CZ1 Reveals Efficient Carbon Fixation Modules.</title>
        <authorList>
            <person name="Bai X."/>
            <person name="Wang H."/>
            <person name="Cheng W."/>
            <person name="Wang J."/>
            <person name="Ma M."/>
            <person name="Hu H."/>
            <person name="Song Z."/>
            <person name="Ma H."/>
            <person name="Fan Y."/>
            <person name="Du C."/>
            <person name="Xu J."/>
        </authorList>
    </citation>
    <scope>NUCLEOTIDE SEQUENCE</scope>
    <source>
        <strain evidence="5">CZ1</strain>
    </source>
</reference>
<keyword evidence="2" id="KW-0605">Phycobilisome</keyword>
<gene>
    <name evidence="5" type="ORF">Q2T42_00985</name>
</gene>
<keyword evidence="1" id="KW-0042">Antenna complex</keyword>
<dbReference type="AlphaFoldDB" id="A0AA96WYB9"/>
<feature type="region of interest" description="Disordered" evidence="3">
    <location>
        <begin position="206"/>
        <end position="225"/>
    </location>
</feature>
<dbReference type="Pfam" id="PF13646">
    <property type="entry name" value="HEAT_2"/>
    <property type="match status" value="1"/>
</dbReference>
<dbReference type="GO" id="GO:0030089">
    <property type="term" value="C:phycobilisome"/>
    <property type="evidence" value="ECO:0007669"/>
    <property type="project" value="UniProtKB-KW"/>
</dbReference>
<dbReference type="InterPro" id="IPR004155">
    <property type="entry name" value="PBS_lyase_HEAT"/>
</dbReference>
<protein>
    <submittedName>
        <fullName evidence="5">HEAT repeat domain-containing protein</fullName>
    </submittedName>
</protein>
<dbReference type="InterPro" id="IPR045434">
    <property type="entry name" value="EAD4"/>
</dbReference>
<accession>A0AA96WYB9</accession>
<dbReference type="SMART" id="SM00382">
    <property type="entry name" value="AAA"/>
    <property type="match status" value="1"/>
</dbReference>
<evidence type="ECO:0000256" key="3">
    <source>
        <dbReference type="SAM" id="MobiDB-lite"/>
    </source>
</evidence>
<evidence type="ECO:0000256" key="2">
    <source>
        <dbReference type="ARBA" id="ARBA00022738"/>
    </source>
</evidence>
<dbReference type="EMBL" id="CP130144">
    <property type="protein sequence ID" value="WNZ46409.1"/>
    <property type="molecule type" value="Genomic_DNA"/>
</dbReference>
<dbReference type="RefSeq" id="WP_316427560.1">
    <property type="nucleotide sequence ID" value="NZ_CP130144.1"/>
</dbReference>
<dbReference type="Pfam" id="PF22730">
    <property type="entry name" value="NCC-H"/>
    <property type="match status" value="1"/>
</dbReference>
<dbReference type="Pfam" id="PF19959">
    <property type="entry name" value="EAD4"/>
    <property type="match status" value="1"/>
</dbReference>
<dbReference type="InterPro" id="IPR007111">
    <property type="entry name" value="NACHT_NTPase"/>
</dbReference>
<dbReference type="InterPro" id="IPR003593">
    <property type="entry name" value="AAA+_ATPase"/>
</dbReference>
<evidence type="ECO:0000313" key="5">
    <source>
        <dbReference type="EMBL" id="WNZ46409.1"/>
    </source>
</evidence>
<dbReference type="PANTHER" id="PTHR46844:SF1">
    <property type="entry name" value="SLR5058 PROTEIN"/>
    <property type="match status" value="1"/>
</dbReference>
<evidence type="ECO:0000259" key="4">
    <source>
        <dbReference type="SMART" id="SM00382"/>
    </source>
</evidence>
<reference evidence="5" key="2">
    <citation type="submission" date="2023-07" db="EMBL/GenBank/DDBJ databases">
        <authorList>
            <person name="Bai X.-H."/>
            <person name="Wang H.-H."/>
            <person name="Wang J."/>
            <person name="Ma M.-Y."/>
            <person name="Hu H.-H."/>
            <person name="Song Z.-L."/>
            <person name="Ma H.-G."/>
            <person name="Fan Y."/>
            <person name="Du C.-Y."/>
            <person name="Xu J.-C."/>
        </authorList>
    </citation>
    <scope>NUCLEOTIDE SEQUENCE</scope>
    <source>
        <strain evidence="5">CZ1</strain>
    </source>
</reference>
<name>A0AA96WYB9_LEPBY</name>
<dbReference type="PANTHER" id="PTHR46844">
    <property type="entry name" value="SLR5058 PROTEIN"/>
    <property type="match status" value="1"/>
</dbReference>
<dbReference type="Gene3D" id="1.25.10.10">
    <property type="entry name" value="Leucine-rich Repeat Variant"/>
    <property type="match status" value="1"/>
</dbReference>
<organism evidence="5">
    <name type="scientific">Leptolyngbya boryana CZ1</name>
    <dbReference type="NCBI Taxonomy" id="3060204"/>
    <lineage>
        <taxon>Bacteria</taxon>
        <taxon>Bacillati</taxon>
        <taxon>Cyanobacteriota</taxon>
        <taxon>Cyanophyceae</taxon>
        <taxon>Leptolyngbyales</taxon>
        <taxon>Leptolyngbyaceae</taxon>
        <taxon>Leptolyngbya group</taxon>
        <taxon>Leptolyngbya</taxon>
    </lineage>
</organism>
<dbReference type="SMART" id="SM00567">
    <property type="entry name" value="EZ_HEAT"/>
    <property type="match status" value="4"/>
</dbReference>
<dbReference type="InterPro" id="IPR011989">
    <property type="entry name" value="ARM-like"/>
</dbReference>
<evidence type="ECO:0000256" key="1">
    <source>
        <dbReference type="ARBA" id="ARBA00022549"/>
    </source>
</evidence>
<dbReference type="Gene3D" id="3.40.50.300">
    <property type="entry name" value="P-loop containing nucleotide triphosphate hydrolases"/>
    <property type="match status" value="1"/>
</dbReference>
<dbReference type="SUPFAM" id="SSF48371">
    <property type="entry name" value="ARM repeat"/>
    <property type="match status" value="1"/>
</dbReference>
<dbReference type="Pfam" id="PF05729">
    <property type="entry name" value="NACHT"/>
    <property type="match status" value="1"/>
</dbReference>
<dbReference type="InterPro" id="IPR027417">
    <property type="entry name" value="P-loop_NTPase"/>
</dbReference>
<feature type="domain" description="AAA+ ATPase" evidence="4">
    <location>
        <begin position="241"/>
        <end position="382"/>
    </location>
</feature>
<sequence>MARPSYGPEAKKRSLHLFTTLLDYANDEVDCDEVALDGLRSQIQTHWQTEQRLVVRTKVRFLEALTNLAKSPLNGEQIKEALRRFEDFLEILDDNRPNRGGSEVWHFTLNLWHKRSARPANLRQFEQEWEKRRPQKSKQVTGKEPVEPEASGADRQDSWWQLCRNSLELQQYERLTINPLTVGDGITFNLDELYLPLGLIERKQRHREADRSSVGSPVEDGDEPEDTLSLEEFFDRLRSLEKQRIAIVGEPGAGKTTLLQKIAVWLLEQGVLPIWISLADLQGATLENYLLQDWLKQATGKISVSLELQEAFAQQFEQGRVWLLLDAIDEMAMDAATALSSLTRQLRGWIANAHIMLTCRSNVWDSGKNALDGFTVYCNRSFSYGRGTDGDQVGQFIDRWFQNHPELGDRLQQELNNPQRKRVRDAVKNPLRLALLCRSWSLAQGALPQTKSLLYRQFVETLYEWKQDRFPTTIAQRQQLNEALGQVALRALLQRETRFRLSHSFAQIAFAGSLDLMTLALQLGWLNQVGISVTTGEKIYAFYHTTFQEYFAAQAISDWQFFFDPAHDFPVFHASWREVILLWLGRTDIAVAEKEAFITALMNFDDRCGGFYSHRAYCLAAAGLAEFPQSGHASKILAQLLQWRFGVFPASLCEGARIALLRTDRQLATSVLEEFVQIAENPFARWQAAYTLGKTLDPGNSMAIAALRQLIDTLQSEALKLQVIESLGRIEPSHPIVLTALEEILESTQEDNIRRRAAYSLGKINPGHEKAIATLKQIIHSTENATLRLRTAENLIALDPQNTVANAVLQPMRRSEKTSQKHQNKTTNQQDLKHLISTLEQRLLTAKDWANQRRIAYRLATLQPGHPGAIDCLLQLLLNEKIPTHHKRVVEDLKEVMLENQLSHVVYQLSLLFTDIDLSIFNQSFKQSTVQLHECHKLLSYCAQQMSYAEFSNAWRKGA</sequence>
<dbReference type="SUPFAM" id="SSF52540">
    <property type="entry name" value="P-loop containing nucleoside triphosphate hydrolases"/>
    <property type="match status" value="1"/>
</dbReference>
<dbReference type="InterPro" id="IPR054570">
    <property type="entry name" value="NCC-H_dom"/>
</dbReference>
<dbReference type="InterPro" id="IPR016024">
    <property type="entry name" value="ARM-type_fold"/>
</dbReference>
<feature type="region of interest" description="Disordered" evidence="3">
    <location>
        <begin position="127"/>
        <end position="153"/>
    </location>
</feature>
<proteinExistence type="predicted"/>